<dbReference type="SUPFAM" id="SSF52283">
    <property type="entry name" value="Formate/glycerate dehydrogenase catalytic domain-like"/>
    <property type="match status" value="1"/>
</dbReference>
<feature type="domain" description="D-isomer specific 2-hydroxyacid dehydrogenase catalytic" evidence="5">
    <location>
        <begin position="44"/>
        <end position="344"/>
    </location>
</feature>
<protein>
    <submittedName>
        <fullName evidence="7">Hydroxyacid dehydrogenase</fullName>
    </submittedName>
</protein>
<evidence type="ECO:0000256" key="1">
    <source>
        <dbReference type="ARBA" id="ARBA00005854"/>
    </source>
</evidence>
<dbReference type="SUPFAM" id="SSF51735">
    <property type="entry name" value="NAD(P)-binding Rossmann-fold domains"/>
    <property type="match status" value="1"/>
</dbReference>
<dbReference type="PROSITE" id="PS00670">
    <property type="entry name" value="D_2_HYDROXYACID_DH_2"/>
    <property type="match status" value="1"/>
</dbReference>
<gene>
    <name evidence="7" type="ORF">AAGT95_06530</name>
</gene>
<keyword evidence="3" id="KW-0520">NAD</keyword>
<evidence type="ECO:0000256" key="3">
    <source>
        <dbReference type="ARBA" id="ARBA00023027"/>
    </source>
</evidence>
<keyword evidence="2 4" id="KW-0560">Oxidoreductase</keyword>
<dbReference type="InterPro" id="IPR029753">
    <property type="entry name" value="D-isomer_DH_CS"/>
</dbReference>
<evidence type="ECO:0000259" key="6">
    <source>
        <dbReference type="Pfam" id="PF02826"/>
    </source>
</evidence>
<dbReference type="InterPro" id="IPR006140">
    <property type="entry name" value="D-isomer_DH_NAD-bd"/>
</dbReference>
<dbReference type="Gene3D" id="3.40.50.720">
    <property type="entry name" value="NAD(P)-binding Rossmann-like Domain"/>
    <property type="match status" value="2"/>
</dbReference>
<dbReference type="PANTHER" id="PTHR42789:SF1">
    <property type="entry name" value="D-ISOMER SPECIFIC 2-HYDROXYACID DEHYDROGENASE FAMILY PROTEIN (AFU_ORTHOLOGUE AFUA_6G10090)"/>
    <property type="match status" value="1"/>
</dbReference>
<dbReference type="RefSeq" id="WP_342595951.1">
    <property type="nucleotide sequence ID" value="NZ_CP151919.1"/>
</dbReference>
<keyword evidence="8" id="KW-1185">Reference proteome</keyword>
<evidence type="ECO:0000313" key="8">
    <source>
        <dbReference type="Proteomes" id="UP001453229"/>
    </source>
</evidence>
<dbReference type="PANTHER" id="PTHR42789">
    <property type="entry name" value="D-ISOMER SPECIFIC 2-HYDROXYACID DEHYDROGENASE FAMILY PROTEIN (AFU_ORTHOLOGUE AFUA_6G10090)"/>
    <property type="match status" value="1"/>
</dbReference>
<dbReference type="Pfam" id="PF02826">
    <property type="entry name" value="2-Hacid_dh_C"/>
    <property type="match status" value="1"/>
</dbReference>
<evidence type="ECO:0000259" key="5">
    <source>
        <dbReference type="Pfam" id="PF00389"/>
    </source>
</evidence>
<accession>A0ABZ3CWM3</accession>
<evidence type="ECO:0000313" key="7">
    <source>
        <dbReference type="EMBL" id="XAD55627.1"/>
    </source>
</evidence>
<evidence type="ECO:0000256" key="4">
    <source>
        <dbReference type="RuleBase" id="RU003719"/>
    </source>
</evidence>
<proteinExistence type="inferred from homology"/>
<reference evidence="7 8" key="1">
    <citation type="submission" date="2024-04" db="EMBL/GenBank/DDBJ databases">
        <title>Salinicola lusitanus LLJ914,a marine bacterium isolated from the Okinawa Trough.</title>
        <authorList>
            <person name="Li J."/>
        </authorList>
    </citation>
    <scope>NUCLEOTIDE SEQUENCE [LARGE SCALE GENOMIC DNA]</scope>
    <source>
        <strain evidence="7 8">LLJ914</strain>
    </source>
</reference>
<dbReference type="InterPro" id="IPR006139">
    <property type="entry name" value="D-isomer_2_OHA_DH_cat_dom"/>
</dbReference>
<dbReference type="EMBL" id="CP151919">
    <property type="protein sequence ID" value="XAD55627.1"/>
    <property type="molecule type" value="Genomic_DNA"/>
</dbReference>
<organism evidence="7 8">
    <name type="scientific">Salinicola lusitanus</name>
    <dbReference type="NCBI Taxonomy" id="1949085"/>
    <lineage>
        <taxon>Bacteria</taxon>
        <taxon>Pseudomonadati</taxon>
        <taxon>Pseudomonadota</taxon>
        <taxon>Gammaproteobacteria</taxon>
        <taxon>Oceanospirillales</taxon>
        <taxon>Halomonadaceae</taxon>
        <taxon>Salinicola</taxon>
    </lineage>
</organism>
<name>A0ABZ3CWM3_9GAMM</name>
<dbReference type="Pfam" id="PF00389">
    <property type="entry name" value="2-Hacid_dh"/>
    <property type="match status" value="1"/>
</dbReference>
<dbReference type="Proteomes" id="UP001453229">
    <property type="component" value="Chromosome"/>
</dbReference>
<comment type="similarity">
    <text evidence="1 4">Belongs to the D-isomer specific 2-hydroxyacid dehydrogenase family.</text>
</comment>
<dbReference type="InterPro" id="IPR036291">
    <property type="entry name" value="NAD(P)-bd_dom_sf"/>
</dbReference>
<evidence type="ECO:0000256" key="2">
    <source>
        <dbReference type="ARBA" id="ARBA00023002"/>
    </source>
</evidence>
<dbReference type="InterPro" id="IPR050857">
    <property type="entry name" value="D-2-hydroxyacid_DH"/>
</dbReference>
<dbReference type="CDD" id="cd12173">
    <property type="entry name" value="PGDH_4"/>
    <property type="match status" value="1"/>
</dbReference>
<sequence>MNHRHSAPTPLETTSRQRSLDKSVFRLDVWYDESMQAIYKTRPDITLTTLPAASRLDDCAEVLQAAHAYQISSAKDETPPSWFANEALLARTPNLLCVSTSGSGYDTVDIEACSRAGVLVMNQSGANAQSVAEHTLGMMLGVNKRLAENDHRLRQGGTFSREDLMGRELQGKTVGLVGIGHIGKRVAALARAFGMEVIAYDPFLNADTIRERGAQPVSLSALLAESDIVSLHCPRKADTLGMFDASAFAAMKPGALFVTTARGGIHSEAALAEALQSGHIGGAGIDVWDVEPPPLDHPLLAMPNVMATYHTAGVTHEARRNIATWATRQLIETLDGEFPPRLLNPEAWPIYAERYHAIFGKHPTKACR</sequence>
<feature type="domain" description="D-isomer specific 2-hydroxyacid dehydrogenase NAD-binding" evidence="6">
    <location>
        <begin position="136"/>
        <end position="312"/>
    </location>
</feature>